<dbReference type="EMBL" id="JBHRVV010000001">
    <property type="protein sequence ID" value="MFC3459317.1"/>
    <property type="molecule type" value="Genomic_DNA"/>
</dbReference>
<protein>
    <submittedName>
        <fullName evidence="2">DUF4123 domain-containing protein</fullName>
    </submittedName>
</protein>
<evidence type="ECO:0000313" key="3">
    <source>
        <dbReference type="Proteomes" id="UP001595665"/>
    </source>
</evidence>
<name>A0ABV7PN69_9BURK</name>
<evidence type="ECO:0000259" key="1">
    <source>
        <dbReference type="Pfam" id="PF13503"/>
    </source>
</evidence>
<organism evidence="2 3">
    <name type="scientific">Massilia haematophila</name>
    <dbReference type="NCBI Taxonomy" id="457923"/>
    <lineage>
        <taxon>Bacteria</taxon>
        <taxon>Pseudomonadati</taxon>
        <taxon>Pseudomonadota</taxon>
        <taxon>Betaproteobacteria</taxon>
        <taxon>Burkholderiales</taxon>
        <taxon>Oxalobacteraceae</taxon>
        <taxon>Telluria group</taxon>
        <taxon>Massilia</taxon>
    </lineage>
</organism>
<proteinExistence type="predicted"/>
<evidence type="ECO:0000313" key="2">
    <source>
        <dbReference type="EMBL" id="MFC3459317.1"/>
    </source>
</evidence>
<dbReference type="RefSeq" id="WP_379735847.1">
    <property type="nucleotide sequence ID" value="NZ_JBHRVV010000001.1"/>
</dbReference>
<keyword evidence="3" id="KW-1185">Reference proteome</keyword>
<accession>A0ABV7PN69</accession>
<dbReference type="Pfam" id="PF13503">
    <property type="entry name" value="DUF4123"/>
    <property type="match status" value="1"/>
</dbReference>
<sequence>MERMRLDLGVFQEIACEDPSLRWYAIVDNAQCQKLPNMFGAGSRQSRCLLDAPLDSPLAQLCPHLVELCSPDYSDSGWMWIRLHGASTPCVSVIATCKPFDSLFNQLAHCTKISLPDGDTMFFAFWDSAVLGTLMGQADDQTLHVPGPVLDQGQQTMLADGIAKWWYWDRNGVIHSFAVRATPAVAAVRSLELDQRQVDDLVEASVPDYLLYYLTLNQSNLINDFSSSEQYHIVRGALNRARDIGLISMRDLVNYVCVEMIYKERLREDRYIADLLNQVKTRQLSFHDALELLP</sequence>
<reference evidence="3" key="1">
    <citation type="journal article" date="2019" name="Int. J. Syst. Evol. Microbiol.">
        <title>The Global Catalogue of Microorganisms (GCM) 10K type strain sequencing project: providing services to taxonomists for standard genome sequencing and annotation.</title>
        <authorList>
            <consortium name="The Broad Institute Genomics Platform"/>
            <consortium name="The Broad Institute Genome Sequencing Center for Infectious Disease"/>
            <person name="Wu L."/>
            <person name="Ma J."/>
        </authorList>
    </citation>
    <scope>NUCLEOTIDE SEQUENCE [LARGE SCALE GENOMIC DNA]</scope>
    <source>
        <strain evidence="3">CCM 7480</strain>
    </source>
</reference>
<feature type="domain" description="DUF4123" evidence="1">
    <location>
        <begin position="23"/>
        <end position="143"/>
    </location>
</feature>
<dbReference type="InterPro" id="IPR025391">
    <property type="entry name" value="DUF4123"/>
</dbReference>
<comment type="caution">
    <text evidence="2">The sequence shown here is derived from an EMBL/GenBank/DDBJ whole genome shotgun (WGS) entry which is preliminary data.</text>
</comment>
<gene>
    <name evidence="2" type="ORF">ACFOPH_13845</name>
</gene>
<dbReference type="Proteomes" id="UP001595665">
    <property type="component" value="Unassembled WGS sequence"/>
</dbReference>